<name>A0A562IT97_9ACTN</name>
<evidence type="ECO:0000256" key="9">
    <source>
        <dbReference type="ARBA" id="ARBA00023204"/>
    </source>
</evidence>
<evidence type="ECO:0000256" key="1">
    <source>
        <dbReference type="ARBA" id="ARBA00001946"/>
    </source>
</evidence>
<evidence type="ECO:0000256" key="5">
    <source>
        <dbReference type="ARBA" id="ARBA00022723"/>
    </source>
</evidence>
<dbReference type="GO" id="GO:0044716">
    <property type="term" value="F:8-oxo-GDP phosphatase activity"/>
    <property type="evidence" value="ECO:0007669"/>
    <property type="project" value="TreeGrafter"/>
</dbReference>
<comment type="similarity">
    <text evidence="2">Belongs to the Nudix hydrolase family.</text>
</comment>
<feature type="region of interest" description="Disordered" evidence="12">
    <location>
        <begin position="120"/>
        <end position="172"/>
    </location>
</feature>
<dbReference type="GO" id="GO:0046872">
    <property type="term" value="F:metal ion binding"/>
    <property type="evidence" value="ECO:0007669"/>
    <property type="project" value="UniProtKB-KW"/>
</dbReference>
<dbReference type="GO" id="GO:0044715">
    <property type="term" value="F:8-oxo-dGDP phosphatase activity"/>
    <property type="evidence" value="ECO:0007669"/>
    <property type="project" value="TreeGrafter"/>
</dbReference>
<reference evidence="14 15" key="1">
    <citation type="submission" date="2019-07" db="EMBL/GenBank/DDBJ databases">
        <title>R&amp;d 2014.</title>
        <authorList>
            <person name="Klenk H.-P."/>
        </authorList>
    </citation>
    <scope>NUCLEOTIDE SEQUENCE [LARGE SCALE GENOMIC DNA]</scope>
    <source>
        <strain evidence="14 15">DSM 45764</strain>
    </source>
</reference>
<keyword evidence="9" id="KW-0234">DNA repair</keyword>
<evidence type="ECO:0000259" key="13">
    <source>
        <dbReference type="PROSITE" id="PS51462"/>
    </source>
</evidence>
<evidence type="ECO:0000313" key="14">
    <source>
        <dbReference type="EMBL" id="TWH74259.1"/>
    </source>
</evidence>
<dbReference type="SUPFAM" id="SSF55811">
    <property type="entry name" value="Nudix"/>
    <property type="match status" value="1"/>
</dbReference>
<evidence type="ECO:0000256" key="12">
    <source>
        <dbReference type="SAM" id="MobiDB-lite"/>
    </source>
</evidence>
<keyword evidence="4" id="KW-0235">DNA replication</keyword>
<dbReference type="PANTHER" id="PTHR47707">
    <property type="entry name" value="8-OXO-DGTP DIPHOSPHATASE"/>
    <property type="match status" value="1"/>
</dbReference>
<comment type="caution">
    <text evidence="14">The sequence shown here is derived from an EMBL/GenBank/DDBJ whole genome shotgun (WGS) entry which is preliminary data.</text>
</comment>
<protein>
    <recommendedName>
        <fullName evidence="11">8-oxo-dGTP diphosphatase</fullName>
        <ecNumber evidence="11">3.6.1.55</ecNumber>
    </recommendedName>
</protein>
<dbReference type="InterPro" id="IPR000086">
    <property type="entry name" value="NUDIX_hydrolase_dom"/>
</dbReference>
<dbReference type="GO" id="GO:0006260">
    <property type="term" value="P:DNA replication"/>
    <property type="evidence" value="ECO:0007669"/>
    <property type="project" value="UniProtKB-KW"/>
</dbReference>
<keyword evidence="15" id="KW-1185">Reference proteome</keyword>
<evidence type="ECO:0000256" key="8">
    <source>
        <dbReference type="ARBA" id="ARBA00022842"/>
    </source>
</evidence>
<evidence type="ECO:0000256" key="6">
    <source>
        <dbReference type="ARBA" id="ARBA00022763"/>
    </source>
</evidence>
<gene>
    <name evidence="14" type="ORF">JD78_02794</name>
</gene>
<evidence type="ECO:0000256" key="2">
    <source>
        <dbReference type="ARBA" id="ARBA00005582"/>
    </source>
</evidence>
<evidence type="ECO:0000313" key="15">
    <source>
        <dbReference type="Proteomes" id="UP000321490"/>
    </source>
</evidence>
<dbReference type="GO" id="GO:0008413">
    <property type="term" value="F:8-oxo-7,8-dihydroguanosine triphosphate pyrophosphatase activity"/>
    <property type="evidence" value="ECO:0007669"/>
    <property type="project" value="TreeGrafter"/>
</dbReference>
<proteinExistence type="inferred from homology"/>
<evidence type="ECO:0000256" key="10">
    <source>
        <dbReference type="ARBA" id="ARBA00035861"/>
    </source>
</evidence>
<evidence type="ECO:0000256" key="4">
    <source>
        <dbReference type="ARBA" id="ARBA00022705"/>
    </source>
</evidence>
<evidence type="ECO:0000256" key="7">
    <source>
        <dbReference type="ARBA" id="ARBA00022801"/>
    </source>
</evidence>
<feature type="domain" description="Nudix hydrolase" evidence="13">
    <location>
        <begin position="1"/>
        <end position="124"/>
    </location>
</feature>
<dbReference type="PANTHER" id="PTHR47707:SF1">
    <property type="entry name" value="NUDIX HYDROLASE FAMILY PROTEIN"/>
    <property type="match status" value="1"/>
</dbReference>
<evidence type="ECO:0000256" key="11">
    <source>
        <dbReference type="ARBA" id="ARBA00038905"/>
    </source>
</evidence>
<accession>A0A562IT97</accession>
<keyword evidence="7" id="KW-0378">Hydrolase</keyword>
<dbReference type="GO" id="GO:0006281">
    <property type="term" value="P:DNA repair"/>
    <property type="evidence" value="ECO:0007669"/>
    <property type="project" value="UniProtKB-KW"/>
</dbReference>
<dbReference type="EMBL" id="VLKF01000001">
    <property type="protein sequence ID" value="TWH74259.1"/>
    <property type="molecule type" value="Genomic_DNA"/>
</dbReference>
<dbReference type="Proteomes" id="UP000321490">
    <property type="component" value="Unassembled WGS sequence"/>
</dbReference>
<dbReference type="AlphaFoldDB" id="A0A562IT97"/>
<keyword evidence="8" id="KW-0460">Magnesium</keyword>
<dbReference type="GO" id="GO:0035539">
    <property type="term" value="F:8-oxo-7,8-dihydrodeoxyguanosine triphosphate pyrophosphatase activity"/>
    <property type="evidence" value="ECO:0007669"/>
    <property type="project" value="UniProtKB-EC"/>
</dbReference>
<keyword evidence="3" id="KW-0515">Mutator protein</keyword>
<sequence>MTGALVRPGCVLLTHRSPDRRWYPDVWDLPGGHVDDGETELQALRRELREELAVEAQGIDPAPLARVEDPAADLRLGLWVVRDWVGTPVNACPDEHDEIRWVGAGELPHLALAHPQYRPAAEHPARSVTVPGAEDEGARRRQPAAGPAPWSSRHVATLPSQPVCRTDSAERLDQVHDLQPRVQLFPPVFDVPASPVQPEVGLAP</sequence>
<comment type="cofactor">
    <cofactor evidence="1">
        <name>Mg(2+)</name>
        <dbReference type="ChEBI" id="CHEBI:18420"/>
    </cofactor>
</comment>
<dbReference type="Pfam" id="PF00293">
    <property type="entry name" value="NUDIX"/>
    <property type="match status" value="1"/>
</dbReference>
<dbReference type="PRINTS" id="PR00502">
    <property type="entry name" value="NUDIXFAMILY"/>
</dbReference>
<keyword evidence="6" id="KW-0227">DNA damage</keyword>
<dbReference type="Gene3D" id="3.90.79.10">
    <property type="entry name" value="Nucleoside Triphosphate Pyrophosphohydrolase"/>
    <property type="match status" value="1"/>
</dbReference>
<dbReference type="PROSITE" id="PS51462">
    <property type="entry name" value="NUDIX"/>
    <property type="match status" value="1"/>
</dbReference>
<organism evidence="14 15">
    <name type="scientific">Modestobacter roseus</name>
    <dbReference type="NCBI Taxonomy" id="1181884"/>
    <lineage>
        <taxon>Bacteria</taxon>
        <taxon>Bacillati</taxon>
        <taxon>Actinomycetota</taxon>
        <taxon>Actinomycetes</taxon>
        <taxon>Geodermatophilales</taxon>
        <taxon>Geodermatophilaceae</taxon>
        <taxon>Modestobacter</taxon>
    </lineage>
</organism>
<dbReference type="InterPro" id="IPR047127">
    <property type="entry name" value="MutT-like"/>
</dbReference>
<comment type="catalytic activity">
    <reaction evidence="10">
        <text>8-oxo-dGTP + H2O = 8-oxo-dGMP + diphosphate + H(+)</text>
        <dbReference type="Rhea" id="RHEA:31575"/>
        <dbReference type="ChEBI" id="CHEBI:15377"/>
        <dbReference type="ChEBI" id="CHEBI:15378"/>
        <dbReference type="ChEBI" id="CHEBI:33019"/>
        <dbReference type="ChEBI" id="CHEBI:63224"/>
        <dbReference type="ChEBI" id="CHEBI:77896"/>
        <dbReference type="EC" id="3.6.1.55"/>
    </reaction>
</comment>
<dbReference type="InterPro" id="IPR020476">
    <property type="entry name" value="Nudix_hydrolase"/>
</dbReference>
<evidence type="ECO:0000256" key="3">
    <source>
        <dbReference type="ARBA" id="ARBA00022457"/>
    </source>
</evidence>
<dbReference type="EC" id="3.6.1.55" evidence="11"/>
<dbReference type="InterPro" id="IPR015797">
    <property type="entry name" value="NUDIX_hydrolase-like_dom_sf"/>
</dbReference>
<keyword evidence="5" id="KW-0479">Metal-binding</keyword>